<feature type="region of interest" description="Disordered" evidence="1">
    <location>
        <begin position="487"/>
        <end position="519"/>
    </location>
</feature>
<organism evidence="3 4">
    <name type="scientific">Neoaquamicrobium microcysteis</name>
    <dbReference type="NCBI Taxonomy" id="2682781"/>
    <lineage>
        <taxon>Bacteria</taxon>
        <taxon>Pseudomonadati</taxon>
        <taxon>Pseudomonadota</taxon>
        <taxon>Alphaproteobacteria</taxon>
        <taxon>Hyphomicrobiales</taxon>
        <taxon>Phyllobacteriaceae</taxon>
        <taxon>Neoaquamicrobium</taxon>
    </lineage>
</organism>
<dbReference type="AlphaFoldDB" id="A0A5D4GV43"/>
<feature type="compositionally biased region" description="Polar residues" evidence="1">
    <location>
        <begin position="490"/>
        <end position="499"/>
    </location>
</feature>
<keyword evidence="4" id="KW-1185">Reference proteome</keyword>
<reference evidence="3 4" key="1">
    <citation type="submission" date="2019-08" db="EMBL/GenBank/DDBJ databases">
        <authorList>
            <person name="Seo Y.L."/>
        </authorList>
    </citation>
    <scope>NUCLEOTIDE SEQUENCE [LARGE SCALE GENOMIC DNA]</scope>
    <source>
        <strain evidence="3 4">MaA-C15</strain>
    </source>
</reference>
<feature type="domain" description="Polysaccharide pyruvyl transferase" evidence="2">
    <location>
        <begin position="105"/>
        <end position="417"/>
    </location>
</feature>
<dbReference type="Proteomes" id="UP000323258">
    <property type="component" value="Unassembled WGS sequence"/>
</dbReference>
<dbReference type="PANTHER" id="PTHR36836">
    <property type="entry name" value="COLANIC ACID BIOSYNTHESIS PROTEIN WCAK"/>
    <property type="match status" value="1"/>
</dbReference>
<dbReference type="PANTHER" id="PTHR36836:SF1">
    <property type="entry name" value="COLANIC ACID BIOSYNTHESIS PROTEIN WCAK"/>
    <property type="match status" value="1"/>
</dbReference>
<feature type="compositionally biased region" description="Polar residues" evidence="1">
    <location>
        <begin position="1"/>
        <end position="15"/>
    </location>
</feature>
<reference evidence="3 4" key="2">
    <citation type="submission" date="2019-09" db="EMBL/GenBank/DDBJ databases">
        <title>Mesorhizobium sp. MaA-C15 isolated from Microcystis aeruginosa.</title>
        <authorList>
            <person name="Jeong S.E."/>
            <person name="Jin H.M."/>
            <person name="Jeon C.O."/>
        </authorList>
    </citation>
    <scope>NUCLEOTIDE SEQUENCE [LARGE SCALE GENOMIC DNA]</scope>
    <source>
        <strain evidence="3 4">MaA-C15</strain>
    </source>
</reference>
<evidence type="ECO:0000256" key="1">
    <source>
        <dbReference type="SAM" id="MobiDB-lite"/>
    </source>
</evidence>
<sequence length="519" mass="56664">MRASRSHLSPGNRTVTKPACYGKPAVHPSPQSVRRRCHLLGYVPPIGIVPLAEHPSEGVARRRDHAEITEMRTGFPSRSRLCQSRTSSPEASMKIALFGQFGCGNSGNDGSLQAMVELLRTTVPEAELVCVCPAPDQVEEDIGIAAISSFRAEGGSEVFQTLDRLLLRLPGRLLNLLYPLAPLLGTDLVLVPGTGFLDDFREMPMGWPFMILRWSIASRLAGAKLAFVSIGAGPIRHPLSRRFMAAAARLCHYRSYRDTQSRDFMTSLGVGNADDEVYPDLAFALGTPPASPPQDAKALRVGVGVMSYAGWMRNGGEGIYERYLDKLVAFIRWLRGQGHDIRFLTGDVQDQQALWQIIKRLENDPPCDTDSTVTMQPAGTLQEIMREIAQTDIVVATRFHNVVCAMKLCRPVISLGYADKNEAALNDAGLAGYSQHVEHFDLELLKDQFVRACQNRHAIAQTLAAARARYAARLVAQAEVVARLLPRGPRSTTGGSTSHAAYDRNLSGKPYPHAGGDAG</sequence>
<evidence type="ECO:0000259" key="2">
    <source>
        <dbReference type="Pfam" id="PF04230"/>
    </source>
</evidence>
<comment type="caution">
    <text evidence="3">The sequence shown here is derived from an EMBL/GenBank/DDBJ whole genome shotgun (WGS) entry which is preliminary data.</text>
</comment>
<accession>A0A5D4GV43</accession>
<protein>
    <submittedName>
        <fullName evidence="3">dTDP-4-dehydrorhamnose 3,5-epimerase</fullName>
    </submittedName>
</protein>
<dbReference type="InterPro" id="IPR007345">
    <property type="entry name" value="Polysacch_pyruvyl_Trfase"/>
</dbReference>
<proteinExistence type="predicted"/>
<dbReference type="EMBL" id="VSZS01000064">
    <property type="protein sequence ID" value="TYR31629.1"/>
    <property type="molecule type" value="Genomic_DNA"/>
</dbReference>
<name>A0A5D4GV43_9HYPH</name>
<gene>
    <name evidence="3" type="ORF">FY036_15300</name>
</gene>
<feature type="region of interest" description="Disordered" evidence="1">
    <location>
        <begin position="1"/>
        <end position="27"/>
    </location>
</feature>
<dbReference type="Pfam" id="PF04230">
    <property type="entry name" value="PS_pyruv_trans"/>
    <property type="match status" value="1"/>
</dbReference>
<evidence type="ECO:0000313" key="4">
    <source>
        <dbReference type="Proteomes" id="UP000323258"/>
    </source>
</evidence>
<evidence type="ECO:0000313" key="3">
    <source>
        <dbReference type="EMBL" id="TYR31629.1"/>
    </source>
</evidence>